<proteinExistence type="predicted"/>
<gene>
    <name evidence="2" type="ordered locus">Bresu_3322</name>
</gene>
<evidence type="ECO:0000256" key="1">
    <source>
        <dbReference type="SAM" id="Phobius"/>
    </source>
</evidence>
<dbReference type="KEGG" id="bsb:Bresu_3322"/>
<organism evidence="2 3">
    <name type="scientific">Brevundimonas subvibrioides (strain ATCC 15264 / DSM 4735 / LMG 14903 / NBRC 16000 / CB 81)</name>
    <name type="common">Caulobacter subvibrioides</name>
    <dbReference type="NCBI Taxonomy" id="633149"/>
    <lineage>
        <taxon>Bacteria</taxon>
        <taxon>Pseudomonadati</taxon>
        <taxon>Pseudomonadota</taxon>
        <taxon>Alphaproteobacteria</taxon>
        <taxon>Caulobacterales</taxon>
        <taxon>Caulobacteraceae</taxon>
        <taxon>Brevundimonas</taxon>
    </lineage>
</organism>
<dbReference type="InParanoid" id="D9QG86"/>
<keyword evidence="1" id="KW-0472">Membrane</keyword>
<accession>D9QG86</accession>
<dbReference type="HOGENOM" id="CLU_2536009_0_0_5"/>
<evidence type="ECO:0000313" key="2">
    <source>
        <dbReference type="EMBL" id="ADL02628.1"/>
    </source>
</evidence>
<dbReference type="BioCyc" id="BSUB633149:G1GM8-3337-MONOMER"/>
<dbReference type="Proteomes" id="UP000002696">
    <property type="component" value="Chromosome"/>
</dbReference>
<name>D9QG86_BRESC</name>
<keyword evidence="1" id="KW-1133">Transmembrane helix</keyword>
<evidence type="ECO:0008006" key="4">
    <source>
        <dbReference type="Google" id="ProtNLM"/>
    </source>
</evidence>
<dbReference type="EMBL" id="CP002102">
    <property type="protein sequence ID" value="ADL02628.1"/>
    <property type="molecule type" value="Genomic_DNA"/>
</dbReference>
<feature type="transmembrane region" description="Helical" evidence="1">
    <location>
        <begin position="36"/>
        <end position="59"/>
    </location>
</feature>
<sequence length="83" mass="8750">MEAIKAQLRSFGLLDWGIVIGAAVLFAIIFDGVVGVLIGLVVGYLVVTAGRNGALGGWLQAKLRRDERRSDVPPAPTAPPPEL</sequence>
<dbReference type="OrthoDB" id="9882212at2"/>
<protein>
    <recommendedName>
        <fullName evidence="4">DUF2273 domain-containing protein</fullName>
    </recommendedName>
</protein>
<evidence type="ECO:0000313" key="3">
    <source>
        <dbReference type="Proteomes" id="UP000002696"/>
    </source>
</evidence>
<keyword evidence="1" id="KW-0812">Transmembrane</keyword>
<dbReference type="STRING" id="633149.Bresu_3322"/>
<dbReference type="AlphaFoldDB" id="D9QG86"/>
<keyword evidence="3" id="KW-1185">Reference proteome</keyword>
<dbReference type="RefSeq" id="WP_013270728.1">
    <property type="nucleotide sequence ID" value="NC_014375.1"/>
</dbReference>
<reference evidence="3" key="1">
    <citation type="journal article" date="2011" name="J. Bacteriol.">
        <title>Genome sequences of eight morphologically diverse alphaproteobacteria.</title>
        <authorList>
            <consortium name="US DOE Joint Genome Institute"/>
            <person name="Brown P.J."/>
            <person name="Kysela D.T."/>
            <person name="Buechlein A."/>
            <person name="Hemmerich C."/>
            <person name="Brun Y.V."/>
        </authorList>
    </citation>
    <scope>NUCLEOTIDE SEQUENCE [LARGE SCALE GENOMIC DNA]</scope>
    <source>
        <strain evidence="3">ATCC 15264 / DSM 4735 / LMG 14903 / NBRC 16000 / CB 81</strain>
    </source>
</reference>
<feature type="transmembrane region" description="Helical" evidence="1">
    <location>
        <begin position="12"/>
        <end position="30"/>
    </location>
</feature>